<keyword evidence="3" id="KW-0133">Cell shape</keyword>
<protein>
    <recommendedName>
        <fullName evidence="2">Cell shape-determining protein MreC</fullName>
    </recommendedName>
    <alternativeName>
        <fullName evidence="4">Cell shape protein MreC</fullName>
    </alternativeName>
</protein>
<dbReference type="Proteomes" id="UP000034785">
    <property type="component" value="Unassembled WGS sequence"/>
</dbReference>
<evidence type="ECO:0000313" key="6">
    <source>
        <dbReference type="EMBL" id="KKS69854.1"/>
    </source>
</evidence>
<comment type="similarity">
    <text evidence="1">Belongs to the MreC family.</text>
</comment>
<evidence type="ECO:0000313" key="7">
    <source>
        <dbReference type="Proteomes" id="UP000034785"/>
    </source>
</evidence>
<dbReference type="PANTHER" id="PTHR34138">
    <property type="entry name" value="CELL SHAPE-DETERMINING PROTEIN MREC"/>
    <property type="match status" value="1"/>
</dbReference>
<reference evidence="6 7" key="1">
    <citation type="journal article" date="2015" name="Nature">
        <title>rRNA introns, odd ribosomes, and small enigmatic genomes across a large radiation of phyla.</title>
        <authorList>
            <person name="Brown C.T."/>
            <person name="Hug L.A."/>
            <person name="Thomas B.C."/>
            <person name="Sharon I."/>
            <person name="Castelle C.J."/>
            <person name="Singh A."/>
            <person name="Wilkins M.J."/>
            <person name="Williams K.H."/>
            <person name="Banfield J.F."/>
        </authorList>
    </citation>
    <scope>NUCLEOTIDE SEQUENCE [LARGE SCALE GENOMIC DNA]</scope>
</reference>
<gene>
    <name evidence="6" type="ORF">UV41_C0044G0014</name>
</gene>
<dbReference type="PIRSF" id="PIRSF038471">
    <property type="entry name" value="MreC"/>
    <property type="match status" value="1"/>
</dbReference>
<dbReference type="InterPro" id="IPR055342">
    <property type="entry name" value="MreC_beta-barrel_core"/>
</dbReference>
<dbReference type="Gene3D" id="2.40.10.350">
    <property type="entry name" value="Rod shape-determining protein MreC, domain 2"/>
    <property type="match status" value="1"/>
</dbReference>
<dbReference type="Gene3D" id="2.40.10.340">
    <property type="entry name" value="Rod shape-determining protein MreC, domain 1"/>
    <property type="match status" value="1"/>
</dbReference>
<organism evidence="6 7">
    <name type="scientific">Candidatus Daviesbacteria bacterium GW2011_GWA2_42_7</name>
    <dbReference type="NCBI Taxonomy" id="1618425"/>
    <lineage>
        <taxon>Bacteria</taxon>
        <taxon>Candidatus Daviesiibacteriota</taxon>
    </lineage>
</organism>
<feature type="domain" description="Rod shape-determining protein MreC beta-barrel core" evidence="5">
    <location>
        <begin position="124"/>
        <end position="260"/>
    </location>
</feature>
<dbReference type="InterPro" id="IPR042175">
    <property type="entry name" value="Cell/Rod_MreC_2"/>
</dbReference>
<comment type="caution">
    <text evidence="6">The sequence shown here is derived from an EMBL/GenBank/DDBJ whole genome shotgun (WGS) entry which is preliminary data.</text>
</comment>
<dbReference type="Pfam" id="PF04085">
    <property type="entry name" value="MreC"/>
    <property type="match status" value="1"/>
</dbReference>
<evidence type="ECO:0000256" key="3">
    <source>
        <dbReference type="ARBA" id="ARBA00022960"/>
    </source>
</evidence>
<dbReference type="PANTHER" id="PTHR34138:SF1">
    <property type="entry name" value="CELL SHAPE-DETERMINING PROTEIN MREC"/>
    <property type="match status" value="1"/>
</dbReference>
<dbReference type="AlphaFoldDB" id="A0A0G1B9H4"/>
<proteinExistence type="inferred from homology"/>
<evidence type="ECO:0000256" key="1">
    <source>
        <dbReference type="ARBA" id="ARBA00009369"/>
    </source>
</evidence>
<evidence type="ECO:0000256" key="4">
    <source>
        <dbReference type="ARBA" id="ARBA00032089"/>
    </source>
</evidence>
<dbReference type="InterPro" id="IPR042177">
    <property type="entry name" value="Cell/Rod_1"/>
</dbReference>
<dbReference type="EMBL" id="LCEJ01000044">
    <property type="protein sequence ID" value="KKS69854.1"/>
    <property type="molecule type" value="Genomic_DNA"/>
</dbReference>
<evidence type="ECO:0000259" key="5">
    <source>
        <dbReference type="Pfam" id="PF04085"/>
    </source>
</evidence>
<dbReference type="InterPro" id="IPR007221">
    <property type="entry name" value="MreC"/>
</dbReference>
<dbReference type="GO" id="GO:0008360">
    <property type="term" value="P:regulation of cell shape"/>
    <property type="evidence" value="ECO:0007669"/>
    <property type="project" value="UniProtKB-KW"/>
</dbReference>
<evidence type="ECO:0000256" key="2">
    <source>
        <dbReference type="ARBA" id="ARBA00013855"/>
    </source>
</evidence>
<accession>A0A0G1B9H4</accession>
<dbReference type="GO" id="GO:0005886">
    <property type="term" value="C:plasma membrane"/>
    <property type="evidence" value="ECO:0007669"/>
    <property type="project" value="TreeGrafter"/>
</dbReference>
<name>A0A0G1B9H4_9BACT</name>
<sequence length="263" mass="29249">MKAAFPDLKLLLSLVFLTFLLMFFDSLHFLNTPKSLVQTVTIPVQYGLYKSATYLGESFRFIFTARQAYFENTALRIQMGELLTENSGLRKKLLENETLVDQYNKLSPVTYDLLPVHVIGSGRFLSLDRGSDDGVLEGQAVVYKDNYIGQIEAVSPRSSQVLLPFDPDSKIAVFSQGAGGRARGILEGQFGSELLMDKVLHQEGVEVGDLIYSEGIEGRLPKGLVMGKVSEVLGKENEVFKQAKVLPLFDIVDLDTVFVMRNP</sequence>